<dbReference type="InterPro" id="IPR054833">
    <property type="entry name" value="FormamaseFmdA"/>
</dbReference>
<dbReference type="EMBL" id="SGXD01000003">
    <property type="protein sequence ID" value="RZS87451.1"/>
    <property type="molecule type" value="Genomic_DNA"/>
</dbReference>
<sequence length="415" mass="44332">MPEVIFSVDPQKSMRDQEVPGHNRWHPDIPAVATVKPGTSFRLECREWTDGQIGNNDSADDVRDVDLTVAHMLSGPISIEGAEPGDLLVVDILDLGPIPQQEGDVCGQGWGYTGIFAKTNAGGFLTDYYPDAAKAIWDFSGQVATSRHLPGVSYTGITHPGLFGTAPSAELLARWNAREQALIDTNPTRVPDLALPPLEAGALAGTASGALSAQIAREGARTVPARENGGNHDIKNFTRGSRVFYPVHVEGGKLSGGDLHFSQGDGEITFCGAIEMGGFIDLHVDLIKGGMETYGVTTNPIFMPGRVEPRYSEFLTFIGISVDHETDTNAYLDATLAYKRACLNAVEYLKKFGYSGEQAYLLLGSAPIEGRISGVVDIPNACCSLYLPTEIFDFDIKPSAAGPVLADRGACALTS</sequence>
<dbReference type="RefSeq" id="WP_130493568.1">
    <property type="nucleotide sequence ID" value="NZ_SGXD01000003.1"/>
</dbReference>
<evidence type="ECO:0000313" key="2">
    <source>
        <dbReference type="Proteomes" id="UP000293638"/>
    </source>
</evidence>
<dbReference type="InterPro" id="IPR004304">
    <property type="entry name" value="FmdA_AmdA"/>
</dbReference>
<accession>A0A4Q7NQ63</accession>
<protein>
    <submittedName>
        <fullName evidence="1">Formamidase</fullName>
    </submittedName>
</protein>
<dbReference type="Proteomes" id="UP000293638">
    <property type="component" value="Unassembled WGS sequence"/>
</dbReference>
<dbReference type="SUPFAM" id="SSF141130">
    <property type="entry name" value="Acetamidase/Formamidase-like"/>
    <property type="match status" value="1"/>
</dbReference>
<reference evidence="1 2" key="1">
    <citation type="submission" date="2019-02" db="EMBL/GenBank/DDBJ databases">
        <title>Genomic Encyclopedia of Type Strains, Phase IV (KMG-IV): sequencing the most valuable type-strain genomes for metagenomic binning, comparative biology and taxonomic classification.</title>
        <authorList>
            <person name="Goeker M."/>
        </authorList>
    </citation>
    <scope>NUCLEOTIDE SEQUENCE [LARGE SCALE GENOMIC DNA]</scope>
    <source>
        <strain evidence="1 2">DSM 45622</strain>
    </source>
</reference>
<evidence type="ECO:0000313" key="1">
    <source>
        <dbReference type="EMBL" id="RZS87451.1"/>
    </source>
</evidence>
<proteinExistence type="predicted"/>
<dbReference type="OrthoDB" id="9785236at2"/>
<dbReference type="Gene3D" id="2.60.120.580">
    <property type="entry name" value="Acetamidase/Formamidase-like domains"/>
    <property type="match status" value="1"/>
</dbReference>
<dbReference type="GO" id="GO:0016811">
    <property type="term" value="F:hydrolase activity, acting on carbon-nitrogen (but not peptide) bonds, in linear amides"/>
    <property type="evidence" value="ECO:0007669"/>
    <property type="project" value="InterPro"/>
</dbReference>
<dbReference type="Pfam" id="PF03069">
    <property type="entry name" value="FmdA_AmdA"/>
    <property type="match status" value="1"/>
</dbReference>
<keyword evidence="2" id="KW-1185">Reference proteome</keyword>
<name>A0A4Q7NQ63_9ACTN</name>
<comment type="caution">
    <text evidence="1">The sequence shown here is derived from an EMBL/GenBank/DDBJ whole genome shotgun (WGS) entry which is preliminary data.</text>
</comment>
<organism evidence="1 2">
    <name type="scientific">Motilibacter rhizosphaerae</name>
    <dbReference type="NCBI Taxonomy" id="598652"/>
    <lineage>
        <taxon>Bacteria</taxon>
        <taxon>Bacillati</taxon>
        <taxon>Actinomycetota</taxon>
        <taxon>Actinomycetes</taxon>
        <taxon>Motilibacterales</taxon>
        <taxon>Motilibacteraceae</taxon>
        <taxon>Motilibacter</taxon>
    </lineage>
</organism>
<gene>
    <name evidence="1" type="ORF">EV189_2881</name>
</gene>
<dbReference type="AlphaFoldDB" id="A0A4Q7NQ63"/>
<dbReference type="PANTHER" id="PTHR31891:SF1">
    <property type="entry name" value="FORMAMIDASE C869.04-RELATED"/>
    <property type="match status" value="1"/>
</dbReference>
<dbReference type="PANTHER" id="PTHR31891">
    <property type="entry name" value="FORMAMIDASE C869.04-RELATED"/>
    <property type="match status" value="1"/>
</dbReference>
<dbReference type="NCBIfam" id="NF045496">
    <property type="entry name" value="FormamaseFmdA"/>
    <property type="match status" value="1"/>
</dbReference>